<dbReference type="EMBL" id="BMAV01012000">
    <property type="protein sequence ID" value="GFY58314.1"/>
    <property type="molecule type" value="Genomic_DNA"/>
</dbReference>
<name>A0A8X6XRS5_9ARAC</name>
<dbReference type="AlphaFoldDB" id="A0A8X6XRS5"/>
<accession>A0A8X6XRS5</accession>
<dbReference type="OrthoDB" id="6461148at2759"/>
<evidence type="ECO:0000313" key="2">
    <source>
        <dbReference type="Proteomes" id="UP000886998"/>
    </source>
</evidence>
<evidence type="ECO:0000313" key="1">
    <source>
        <dbReference type="EMBL" id="GFY58314.1"/>
    </source>
</evidence>
<sequence>MFTRKELGLDLPYRDHLLSQTLFLELFQNNLVSAEGEIKGTSEEFNKYRSILARRYAERTAILYEMRSPIGERTLLRMVHRLQFFREPDLVGGGGKKQLVTEAEKLLKIRDRSPREEMLLKNILDELDLELTGDEIITPRELKPPRRYLGSPEPMLSIFEHKLKEEEHRRKLLYEQANSFCKKGQFIGPKVGNDSVFKNHITIRKLIAKIFITRPNFVSRKGACHSPRASVPGMRVISTTRDVLMAM</sequence>
<proteinExistence type="predicted"/>
<reference evidence="1" key="1">
    <citation type="submission" date="2020-08" db="EMBL/GenBank/DDBJ databases">
        <title>Multicomponent nature underlies the extraordinary mechanical properties of spider dragline silk.</title>
        <authorList>
            <person name="Kono N."/>
            <person name="Nakamura H."/>
            <person name="Mori M."/>
            <person name="Yoshida Y."/>
            <person name="Ohtoshi R."/>
            <person name="Malay A.D."/>
            <person name="Moran D.A.P."/>
            <person name="Tomita M."/>
            <person name="Numata K."/>
            <person name="Arakawa K."/>
        </authorList>
    </citation>
    <scope>NUCLEOTIDE SEQUENCE</scope>
</reference>
<organism evidence="1 2">
    <name type="scientific">Trichonephila inaurata madagascariensis</name>
    <dbReference type="NCBI Taxonomy" id="2747483"/>
    <lineage>
        <taxon>Eukaryota</taxon>
        <taxon>Metazoa</taxon>
        <taxon>Ecdysozoa</taxon>
        <taxon>Arthropoda</taxon>
        <taxon>Chelicerata</taxon>
        <taxon>Arachnida</taxon>
        <taxon>Araneae</taxon>
        <taxon>Araneomorphae</taxon>
        <taxon>Entelegynae</taxon>
        <taxon>Araneoidea</taxon>
        <taxon>Nephilidae</taxon>
        <taxon>Trichonephila</taxon>
        <taxon>Trichonephila inaurata</taxon>
    </lineage>
</organism>
<comment type="caution">
    <text evidence="1">The sequence shown here is derived from an EMBL/GenBank/DDBJ whole genome shotgun (WGS) entry which is preliminary data.</text>
</comment>
<dbReference type="Proteomes" id="UP000886998">
    <property type="component" value="Unassembled WGS sequence"/>
</dbReference>
<keyword evidence="2" id="KW-1185">Reference proteome</keyword>
<protein>
    <submittedName>
        <fullName evidence="1">Uncharacterized protein</fullName>
    </submittedName>
</protein>
<gene>
    <name evidence="1" type="primary">NCL1_42956</name>
    <name evidence="1" type="ORF">TNIN_399161</name>
</gene>